<feature type="domain" description="NAD-dependent epimerase/dehydratase" evidence="2">
    <location>
        <begin position="3"/>
        <end position="211"/>
    </location>
</feature>
<evidence type="ECO:0000256" key="1">
    <source>
        <dbReference type="SAM" id="MobiDB-lite"/>
    </source>
</evidence>
<evidence type="ECO:0000259" key="2">
    <source>
        <dbReference type="Pfam" id="PF01370"/>
    </source>
</evidence>
<gene>
    <name evidence="3" type="ORF">LX12_000584</name>
</gene>
<dbReference type="PANTHER" id="PTHR48079:SF6">
    <property type="entry name" value="NAD(P)-BINDING DOMAIN-CONTAINING PROTEIN-RELATED"/>
    <property type="match status" value="1"/>
</dbReference>
<dbReference type="InterPro" id="IPR051783">
    <property type="entry name" value="NAD(P)-dependent_oxidoreduct"/>
</dbReference>
<dbReference type="RefSeq" id="WP_253652991.1">
    <property type="nucleotide sequence ID" value="NZ_BAAAOE010000004.1"/>
</dbReference>
<keyword evidence="4" id="KW-1185">Reference proteome</keyword>
<feature type="region of interest" description="Disordered" evidence="1">
    <location>
        <begin position="111"/>
        <end position="132"/>
    </location>
</feature>
<dbReference type="Proteomes" id="UP001205740">
    <property type="component" value="Unassembled WGS sequence"/>
</dbReference>
<accession>A0ABT1GWU7</accession>
<comment type="caution">
    <text evidence="3">The sequence shown here is derived from an EMBL/GenBank/DDBJ whole genome shotgun (WGS) entry which is preliminary data.</text>
</comment>
<evidence type="ECO:0000313" key="4">
    <source>
        <dbReference type="Proteomes" id="UP001205740"/>
    </source>
</evidence>
<reference evidence="3 4" key="1">
    <citation type="submission" date="2022-06" db="EMBL/GenBank/DDBJ databases">
        <title>Genomic Encyclopedia of Archaeal and Bacterial Type Strains, Phase II (KMG-II): from individual species to whole genera.</title>
        <authorList>
            <person name="Goeker M."/>
        </authorList>
    </citation>
    <scope>NUCLEOTIDE SEQUENCE [LARGE SCALE GENOMIC DNA]</scope>
    <source>
        <strain evidence="3 4">DSM 45037</strain>
    </source>
</reference>
<dbReference type="InterPro" id="IPR036291">
    <property type="entry name" value="NAD(P)-bd_dom_sf"/>
</dbReference>
<dbReference type="CDD" id="cd05262">
    <property type="entry name" value="SDR_a7"/>
    <property type="match status" value="1"/>
</dbReference>
<evidence type="ECO:0000313" key="3">
    <source>
        <dbReference type="EMBL" id="MCP2159420.1"/>
    </source>
</evidence>
<dbReference type="Gene3D" id="3.40.50.720">
    <property type="entry name" value="NAD(P)-binding Rossmann-like Domain"/>
    <property type="match status" value="1"/>
</dbReference>
<dbReference type="SUPFAM" id="SSF51735">
    <property type="entry name" value="NAD(P)-binding Rossmann-fold domains"/>
    <property type="match status" value="1"/>
</dbReference>
<protein>
    <submittedName>
        <fullName evidence="3">Nucleoside-diphosphate-sugar epimerase</fullName>
    </submittedName>
</protein>
<proteinExistence type="predicted"/>
<organism evidence="3 4">
    <name type="scientific">Williamsia serinedens</name>
    <dbReference type="NCBI Taxonomy" id="391736"/>
    <lineage>
        <taxon>Bacteria</taxon>
        <taxon>Bacillati</taxon>
        <taxon>Actinomycetota</taxon>
        <taxon>Actinomycetes</taxon>
        <taxon>Mycobacteriales</taxon>
        <taxon>Nocardiaceae</taxon>
        <taxon>Williamsia</taxon>
    </lineage>
</organism>
<dbReference type="Pfam" id="PF01370">
    <property type="entry name" value="Epimerase"/>
    <property type="match status" value="1"/>
</dbReference>
<dbReference type="PANTHER" id="PTHR48079">
    <property type="entry name" value="PROTEIN YEEZ"/>
    <property type="match status" value="1"/>
</dbReference>
<sequence length="293" mass="30045">MRVFITGASGWIGTALTRDLVASGHEVVGLARSEASAERIAALGGTAVRGDMGDHDLIVAEAGRADATAHLAFTLDFSEFDEVVDNEVRLLGAIGDALQGSGKAFFASSGTPTNLGSLSTERDPLDPDGPAGARAKTADAVLALSDRGIRSGLVRMPRTVHGQGDRNGLITALVGLDRQLGVAAYVGDGSNRWPAVHVLDAAHLFRLALENAPARAVLHAVAEGGVAMGDVASVIARKTGLPLSDVDPAELGVFGALLGGDQPASSALTREQMGWEPTGPSLLDDLDAGHYTS</sequence>
<feature type="region of interest" description="Disordered" evidence="1">
    <location>
        <begin position="267"/>
        <end position="293"/>
    </location>
</feature>
<dbReference type="InterPro" id="IPR001509">
    <property type="entry name" value="Epimerase_deHydtase"/>
</dbReference>
<name>A0ABT1GWU7_9NOCA</name>
<dbReference type="EMBL" id="JAMTCG010000001">
    <property type="protein sequence ID" value="MCP2159420.1"/>
    <property type="molecule type" value="Genomic_DNA"/>
</dbReference>